<organism evidence="2 3">
    <name type="scientific">Colletotrichum zoysiae</name>
    <dbReference type="NCBI Taxonomy" id="1216348"/>
    <lineage>
        <taxon>Eukaryota</taxon>
        <taxon>Fungi</taxon>
        <taxon>Dikarya</taxon>
        <taxon>Ascomycota</taxon>
        <taxon>Pezizomycotina</taxon>
        <taxon>Sordariomycetes</taxon>
        <taxon>Hypocreomycetidae</taxon>
        <taxon>Glomerellales</taxon>
        <taxon>Glomerellaceae</taxon>
        <taxon>Colletotrichum</taxon>
        <taxon>Colletotrichum graminicola species complex</taxon>
    </lineage>
</organism>
<feature type="compositionally biased region" description="Basic residues" evidence="1">
    <location>
        <begin position="36"/>
        <end position="46"/>
    </location>
</feature>
<dbReference type="EMBL" id="MU842867">
    <property type="protein sequence ID" value="KAK2029181.1"/>
    <property type="molecule type" value="Genomic_DNA"/>
</dbReference>
<name>A0AAD9HJF2_9PEZI</name>
<comment type="caution">
    <text evidence="2">The sequence shown here is derived from an EMBL/GenBank/DDBJ whole genome shotgun (WGS) entry which is preliminary data.</text>
</comment>
<evidence type="ECO:0000313" key="3">
    <source>
        <dbReference type="Proteomes" id="UP001232148"/>
    </source>
</evidence>
<dbReference type="PANTHER" id="PTHR37540:SF5">
    <property type="entry name" value="TRANSCRIPTION FACTOR DOMAIN-CONTAINING PROTEIN"/>
    <property type="match status" value="1"/>
</dbReference>
<evidence type="ECO:0000256" key="1">
    <source>
        <dbReference type="SAM" id="MobiDB-lite"/>
    </source>
</evidence>
<feature type="compositionally biased region" description="Polar residues" evidence="1">
    <location>
        <begin position="7"/>
        <end position="29"/>
    </location>
</feature>
<accession>A0AAD9HJF2</accession>
<feature type="region of interest" description="Disordered" evidence="1">
    <location>
        <begin position="1"/>
        <end position="67"/>
    </location>
</feature>
<dbReference type="AlphaFoldDB" id="A0AAD9HJF2"/>
<dbReference type="PANTHER" id="PTHR37540">
    <property type="entry name" value="TRANSCRIPTION FACTOR (ACR-2), PUTATIVE-RELATED-RELATED"/>
    <property type="match status" value="1"/>
</dbReference>
<evidence type="ECO:0008006" key="4">
    <source>
        <dbReference type="Google" id="ProtNLM"/>
    </source>
</evidence>
<protein>
    <recommendedName>
        <fullName evidence="4">Transcription factor domain-containing protein</fullName>
    </recommendedName>
</protein>
<reference evidence="2" key="1">
    <citation type="submission" date="2021-06" db="EMBL/GenBank/DDBJ databases">
        <title>Comparative genomics, transcriptomics and evolutionary studies reveal genomic signatures of adaptation to plant cell wall in hemibiotrophic fungi.</title>
        <authorList>
            <consortium name="DOE Joint Genome Institute"/>
            <person name="Baroncelli R."/>
            <person name="Diaz J.F."/>
            <person name="Benocci T."/>
            <person name="Peng M."/>
            <person name="Battaglia E."/>
            <person name="Haridas S."/>
            <person name="Andreopoulos W."/>
            <person name="Labutti K."/>
            <person name="Pangilinan J."/>
            <person name="Floch G.L."/>
            <person name="Makela M.R."/>
            <person name="Henrissat B."/>
            <person name="Grigoriev I.V."/>
            <person name="Crouch J.A."/>
            <person name="De Vries R.P."/>
            <person name="Sukno S.A."/>
            <person name="Thon M.R."/>
        </authorList>
    </citation>
    <scope>NUCLEOTIDE SEQUENCE</scope>
    <source>
        <strain evidence="2">MAFF235873</strain>
    </source>
</reference>
<sequence length="467" mass="52748">MEGAKSSKGSGAADNSSGGRSFQFISIQNPEEAKDRGKRRLARSHAVRQSLQNSRKPEEEMSRTDVVASGQPLTPWSIFVSPSVYGPFETLFGESPRLRALLNHNTARHATEPVFSVADPVLFQDFSSVFRNDLDDPALLNAVKLTFALAVTGGNMDKECVGYQNQALAAVRARMSSPEAALSLPTLGAILLLAGVEARLGMRWQVQLHMGAIRQLLDMSQSRTIYLTDGIKRAIFWQDLNSSIMSGSDRIVDHTTFSELQWRRDPFLPTFFVLAPGFQKRVNLFPEDFIEVLKDINALQCVQELPGYSCQNPVEMLRVDNHQASIGSRLVDLPKLSPIIEACHLAAYLSACMLCCKVWRHSVIPSYVSKHLLHSLQQSDEDFFWSNDPDLLVWMLYLGGSFSPKGMIRSAYKQLLRRNYESRRFEPSYDSSTDVIEVMRQFFWSEKSYRSQFEEFWAEIHTVAQDD</sequence>
<keyword evidence="3" id="KW-1185">Reference proteome</keyword>
<dbReference type="Proteomes" id="UP001232148">
    <property type="component" value="Unassembled WGS sequence"/>
</dbReference>
<evidence type="ECO:0000313" key="2">
    <source>
        <dbReference type="EMBL" id="KAK2029181.1"/>
    </source>
</evidence>
<proteinExistence type="predicted"/>
<gene>
    <name evidence="2" type="ORF">LX32DRAFT_617604</name>
</gene>